<gene>
    <name evidence="6" type="ORF">AAF712_009625</name>
</gene>
<comment type="subcellular location">
    <subcellularLocation>
        <location evidence="1">Endomembrane system</location>
        <topology evidence="1">Multi-pass membrane protein</topology>
    </subcellularLocation>
</comment>
<protein>
    <recommendedName>
        <fullName evidence="8">FAR-17a/AIG1-like protein</fullName>
    </recommendedName>
</protein>
<dbReference type="PANTHER" id="PTHR12242">
    <property type="entry name" value="OS02G0130600 PROTEIN-RELATED"/>
    <property type="match status" value="1"/>
</dbReference>
<name>A0ABR2ZQS5_9AGAR</name>
<evidence type="ECO:0000256" key="2">
    <source>
        <dbReference type="ARBA" id="ARBA00022692"/>
    </source>
</evidence>
<reference evidence="6 7" key="1">
    <citation type="submission" date="2024-05" db="EMBL/GenBank/DDBJ databases">
        <title>A draft genome resource for the thread blight pathogen Marasmius tenuissimus strain MS-2.</title>
        <authorList>
            <person name="Yulfo-Soto G.E."/>
            <person name="Baruah I.K."/>
            <person name="Amoako-Attah I."/>
            <person name="Bukari Y."/>
            <person name="Meinhardt L.W."/>
            <person name="Bailey B.A."/>
            <person name="Cohen S.P."/>
        </authorList>
    </citation>
    <scope>NUCLEOTIDE SEQUENCE [LARGE SCALE GENOMIC DNA]</scope>
    <source>
        <strain evidence="6 7">MS-2</strain>
    </source>
</reference>
<keyword evidence="3 5" id="KW-1133">Transmembrane helix</keyword>
<proteinExistence type="predicted"/>
<feature type="transmembrane region" description="Helical" evidence="5">
    <location>
        <begin position="213"/>
        <end position="235"/>
    </location>
</feature>
<feature type="transmembrane region" description="Helical" evidence="5">
    <location>
        <begin position="144"/>
        <end position="165"/>
    </location>
</feature>
<dbReference type="PANTHER" id="PTHR12242:SF1">
    <property type="entry name" value="MYND-TYPE DOMAIN-CONTAINING PROTEIN"/>
    <property type="match status" value="1"/>
</dbReference>
<feature type="transmembrane region" description="Helical" evidence="5">
    <location>
        <begin position="172"/>
        <end position="193"/>
    </location>
</feature>
<evidence type="ECO:0000256" key="5">
    <source>
        <dbReference type="SAM" id="Phobius"/>
    </source>
</evidence>
<accession>A0ABR2ZQS5</accession>
<feature type="transmembrane region" description="Helical" evidence="5">
    <location>
        <begin position="111"/>
        <end position="132"/>
    </location>
</feature>
<evidence type="ECO:0000256" key="1">
    <source>
        <dbReference type="ARBA" id="ARBA00004127"/>
    </source>
</evidence>
<feature type="transmembrane region" description="Helical" evidence="5">
    <location>
        <begin position="29"/>
        <end position="52"/>
    </location>
</feature>
<dbReference type="Proteomes" id="UP001437256">
    <property type="component" value="Unassembled WGS sequence"/>
</dbReference>
<dbReference type="InterPro" id="IPR006838">
    <property type="entry name" value="ADTRP_AIG1"/>
</dbReference>
<organism evidence="6 7">
    <name type="scientific">Marasmius tenuissimus</name>
    <dbReference type="NCBI Taxonomy" id="585030"/>
    <lineage>
        <taxon>Eukaryota</taxon>
        <taxon>Fungi</taxon>
        <taxon>Dikarya</taxon>
        <taxon>Basidiomycota</taxon>
        <taxon>Agaricomycotina</taxon>
        <taxon>Agaricomycetes</taxon>
        <taxon>Agaricomycetidae</taxon>
        <taxon>Agaricales</taxon>
        <taxon>Marasmiineae</taxon>
        <taxon>Marasmiaceae</taxon>
        <taxon>Marasmius</taxon>
    </lineage>
</organism>
<evidence type="ECO:0000313" key="7">
    <source>
        <dbReference type="Proteomes" id="UP001437256"/>
    </source>
</evidence>
<comment type="caution">
    <text evidence="6">The sequence shown here is derived from an EMBL/GenBank/DDBJ whole genome shotgun (WGS) entry which is preliminary data.</text>
</comment>
<keyword evidence="2 5" id="KW-0812">Transmembrane</keyword>
<sequence length="264" mass="30288">MTTTAQLFGAAAPFDPTYKLVTSPFFSPVILASIRALIAFYTMVTLIVILAYDEVKSKAGGENFAYFTYLTYTGICAYYWASFVQTVSFIRSRYKRYALQRWGKTLQVLHLMLQTTVINFPIIVTIAFWALISSPTSLSTPVLRWRNISVHALNSAFCIFEVLFTNNPPPQWIFLPFMILLIGLYTAYAYVMHATQGFYPYEFLDPSVYHGRVAMYVAGIVIGEVVIFMVVWGLMKLRERIWPVRKDERAMVEREMREHGRGAV</sequence>
<keyword evidence="7" id="KW-1185">Reference proteome</keyword>
<dbReference type="EMBL" id="JBBXMP010000081">
    <property type="protein sequence ID" value="KAL0063421.1"/>
    <property type="molecule type" value="Genomic_DNA"/>
</dbReference>
<feature type="transmembrane region" description="Helical" evidence="5">
    <location>
        <begin position="64"/>
        <end position="90"/>
    </location>
</feature>
<dbReference type="Pfam" id="PF04750">
    <property type="entry name" value="Far-17a_AIG1"/>
    <property type="match status" value="1"/>
</dbReference>
<evidence type="ECO:0008006" key="8">
    <source>
        <dbReference type="Google" id="ProtNLM"/>
    </source>
</evidence>
<evidence type="ECO:0000256" key="4">
    <source>
        <dbReference type="ARBA" id="ARBA00023136"/>
    </source>
</evidence>
<evidence type="ECO:0000313" key="6">
    <source>
        <dbReference type="EMBL" id="KAL0063421.1"/>
    </source>
</evidence>
<keyword evidence="4 5" id="KW-0472">Membrane</keyword>
<evidence type="ECO:0000256" key="3">
    <source>
        <dbReference type="ARBA" id="ARBA00022989"/>
    </source>
</evidence>